<evidence type="ECO:0000256" key="14">
    <source>
        <dbReference type="ARBA" id="ARBA00023128"/>
    </source>
</evidence>
<evidence type="ECO:0000259" key="17">
    <source>
        <dbReference type="SMART" id="SM00382"/>
    </source>
</evidence>
<feature type="region of interest" description="Disordered" evidence="16">
    <location>
        <begin position="75"/>
        <end position="126"/>
    </location>
</feature>
<dbReference type="InterPro" id="IPR003593">
    <property type="entry name" value="AAA+_ATPase"/>
</dbReference>
<evidence type="ECO:0000256" key="6">
    <source>
        <dbReference type="ARBA" id="ARBA00022692"/>
    </source>
</evidence>
<dbReference type="InterPro" id="IPR050928">
    <property type="entry name" value="ATP-dep_Zn_Metalloprotease"/>
</dbReference>
<comment type="similarity">
    <text evidence="4">In the N-terminal section; belongs to the AAA ATPase family.</text>
</comment>
<evidence type="ECO:0000256" key="4">
    <source>
        <dbReference type="ARBA" id="ARBA00010550"/>
    </source>
</evidence>
<dbReference type="GO" id="GO:0004222">
    <property type="term" value="F:metalloendopeptidase activity"/>
    <property type="evidence" value="ECO:0007669"/>
    <property type="project" value="InterPro"/>
</dbReference>
<keyword evidence="10" id="KW-0862">Zinc</keyword>
<evidence type="ECO:0000256" key="5">
    <source>
        <dbReference type="ARBA" id="ARBA00022670"/>
    </source>
</evidence>
<dbReference type="Gene3D" id="3.40.50.300">
    <property type="entry name" value="P-loop containing nucleotide triphosphate hydrolases"/>
    <property type="match status" value="1"/>
</dbReference>
<dbReference type="Gene3D" id="3.40.1690.20">
    <property type="match status" value="1"/>
</dbReference>
<feature type="region of interest" description="Disordered" evidence="16">
    <location>
        <begin position="812"/>
        <end position="846"/>
    </location>
</feature>
<dbReference type="GO" id="GO:0005745">
    <property type="term" value="C:m-AAA complex"/>
    <property type="evidence" value="ECO:0007669"/>
    <property type="project" value="TreeGrafter"/>
</dbReference>
<dbReference type="FunFam" id="3.40.50.300:FF:000001">
    <property type="entry name" value="ATP-dependent zinc metalloprotease FtsH"/>
    <property type="match status" value="1"/>
</dbReference>
<protein>
    <submittedName>
        <fullName evidence="18">AAA-metalloprotease FtsH, mitochondrial</fullName>
    </submittedName>
</protein>
<dbReference type="PROSITE" id="PS00674">
    <property type="entry name" value="AAA"/>
    <property type="match status" value="1"/>
</dbReference>
<dbReference type="SUPFAM" id="SSF140990">
    <property type="entry name" value="FtsH protease domain-like"/>
    <property type="match status" value="1"/>
</dbReference>
<dbReference type="GO" id="GO:0034982">
    <property type="term" value="P:mitochondrial protein processing"/>
    <property type="evidence" value="ECO:0007669"/>
    <property type="project" value="TreeGrafter"/>
</dbReference>
<keyword evidence="5" id="KW-0645">Protease</keyword>
<evidence type="ECO:0000256" key="8">
    <source>
        <dbReference type="ARBA" id="ARBA00022741"/>
    </source>
</evidence>
<dbReference type="MEROPS" id="M41.A09"/>
<evidence type="ECO:0000256" key="12">
    <source>
        <dbReference type="ARBA" id="ARBA00022989"/>
    </source>
</evidence>
<reference evidence="18 19" key="2">
    <citation type="journal article" date="2007" name="BMC Biol.">
        <title>A 100%-complete sequence reveals unusually simple genomic features in the hot-spring red alga Cyanidioschyzon merolae.</title>
        <authorList>
            <person name="Nozaki H."/>
            <person name="Takano H."/>
            <person name="Misumi O."/>
            <person name="Terasawa K."/>
            <person name="Matsuzaki M."/>
            <person name="Maruyama S."/>
            <person name="Nishida K."/>
            <person name="Yagisawa F."/>
            <person name="Yoshida Y."/>
            <person name="Fujiwara T."/>
            <person name="Takio S."/>
            <person name="Tamura K."/>
            <person name="Chung S.J."/>
            <person name="Nakamura S."/>
            <person name="Kuroiwa H."/>
            <person name="Tanaka K."/>
            <person name="Sato N."/>
            <person name="Kuroiwa T."/>
        </authorList>
    </citation>
    <scope>NUCLEOTIDE SEQUENCE [LARGE SCALE GENOMIC DNA]</scope>
    <source>
        <strain evidence="18 19">10D</strain>
    </source>
</reference>
<dbReference type="STRING" id="280699.M1UPW8"/>
<dbReference type="HOGENOM" id="CLU_000688_16_2_1"/>
<evidence type="ECO:0000256" key="15">
    <source>
        <dbReference type="ARBA" id="ARBA00023136"/>
    </source>
</evidence>
<name>M1UPW8_CYAM1</name>
<evidence type="ECO:0000256" key="3">
    <source>
        <dbReference type="ARBA" id="ARBA00010044"/>
    </source>
</evidence>
<dbReference type="Gene3D" id="1.20.58.760">
    <property type="entry name" value="Peptidase M41"/>
    <property type="match status" value="1"/>
</dbReference>
<keyword evidence="6" id="KW-0812">Transmembrane</keyword>
<dbReference type="GeneID" id="16992979"/>
<evidence type="ECO:0000256" key="7">
    <source>
        <dbReference type="ARBA" id="ARBA00022723"/>
    </source>
</evidence>
<feature type="compositionally biased region" description="Basic and acidic residues" evidence="16">
    <location>
        <begin position="99"/>
        <end position="117"/>
    </location>
</feature>
<dbReference type="OMA" id="INWFQEL"/>
<evidence type="ECO:0000256" key="9">
    <source>
        <dbReference type="ARBA" id="ARBA00022801"/>
    </source>
</evidence>
<dbReference type="Pfam" id="PF17862">
    <property type="entry name" value="AAA_lid_3"/>
    <property type="match status" value="1"/>
</dbReference>
<dbReference type="InterPro" id="IPR003959">
    <property type="entry name" value="ATPase_AAA_core"/>
</dbReference>
<dbReference type="NCBIfam" id="TIGR01241">
    <property type="entry name" value="FtsH_fam"/>
    <property type="match status" value="1"/>
</dbReference>
<organism evidence="18 19">
    <name type="scientific">Cyanidioschyzon merolae (strain NIES-3377 / 10D)</name>
    <name type="common">Unicellular red alga</name>
    <dbReference type="NCBI Taxonomy" id="280699"/>
    <lineage>
        <taxon>Eukaryota</taxon>
        <taxon>Rhodophyta</taxon>
        <taxon>Bangiophyceae</taxon>
        <taxon>Cyanidiales</taxon>
        <taxon>Cyanidiaceae</taxon>
        <taxon>Cyanidioschyzon</taxon>
    </lineage>
</organism>
<dbReference type="FunFam" id="1.20.58.760:FF:000003">
    <property type="entry name" value="AFG3-like AAA ATPase 2"/>
    <property type="match status" value="1"/>
</dbReference>
<dbReference type="OrthoDB" id="1413014at2759"/>
<accession>M1UPW8</accession>
<dbReference type="Gene3D" id="1.10.8.60">
    <property type="match status" value="1"/>
</dbReference>
<evidence type="ECO:0000256" key="13">
    <source>
        <dbReference type="ARBA" id="ARBA00023049"/>
    </source>
</evidence>
<dbReference type="FunFam" id="1.10.8.60:FF:000019">
    <property type="entry name" value="AFG3-like AAA ATPase 2"/>
    <property type="match status" value="1"/>
</dbReference>
<dbReference type="RefSeq" id="XP_005535802.1">
    <property type="nucleotide sequence ID" value="XM_005535745.1"/>
</dbReference>
<dbReference type="InterPro" id="IPR000642">
    <property type="entry name" value="Peptidase_M41"/>
</dbReference>
<dbReference type="GO" id="GO:0005524">
    <property type="term" value="F:ATP binding"/>
    <property type="evidence" value="ECO:0007669"/>
    <property type="project" value="UniProtKB-KW"/>
</dbReference>
<evidence type="ECO:0000256" key="1">
    <source>
        <dbReference type="ARBA" id="ARBA00001947"/>
    </source>
</evidence>
<dbReference type="CDD" id="cd19501">
    <property type="entry name" value="RecA-like_FtsH"/>
    <property type="match status" value="1"/>
</dbReference>
<evidence type="ECO:0000313" key="18">
    <source>
        <dbReference type="EMBL" id="BAM79516.1"/>
    </source>
</evidence>
<evidence type="ECO:0000256" key="11">
    <source>
        <dbReference type="ARBA" id="ARBA00022840"/>
    </source>
</evidence>
<keyword evidence="8" id="KW-0547">Nucleotide-binding</keyword>
<keyword evidence="15" id="KW-0472">Membrane</keyword>
<dbReference type="InterPro" id="IPR003960">
    <property type="entry name" value="ATPase_AAA_CS"/>
</dbReference>
<proteinExistence type="inferred from homology"/>
<feature type="domain" description="AAA+ ATPase" evidence="17">
    <location>
        <begin position="388"/>
        <end position="528"/>
    </location>
</feature>
<evidence type="ECO:0000256" key="2">
    <source>
        <dbReference type="ARBA" id="ARBA00004225"/>
    </source>
</evidence>
<evidence type="ECO:0000256" key="16">
    <source>
        <dbReference type="SAM" id="MobiDB-lite"/>
    </source>
</evidence>
<dbReference type="PANTHER" id="PTHR43655">
    <property type="entry name" value="ATP-DEPENDENT PROTEASE"/>
    <property type="match status" value="1"/>
</dbReference>
<keyword evidence="9" id="KW-0378">Hydrolase</keyword>
<dbReference type="InterPro" id="IPR041569">
    <property type="entry name" value="AAA_lid_3"/>
</dbReference>
<keyword evidence="19" id="KW-1185">Reference proteome</keyword>
<evidence type="ECO:0000313" key="19">
    <source>
        <dbReference type="Proteomes" id="UP000007014"/>
    </source>
</evidence>
<keyword evidence="13" id="KW-0482">Metalloprotease</keyword>
<dbReference type="SUPFAM" id="SSF52540">
    <property type="entry name" value="P-loop containing nucleoside triphosphate hydrolases"/>
    <property type="match status" value="1"/>
</dbReference>
<dbReference type="GO" id="GO:0004176">
    <property type="term" value="F:ATP-dependent peptidase activity"/>
    <property type="evidence" value="ECO:0007669"/>
    <property type="project" value="InterPro"/>
</dbReference>
<dbReference type="GO" id="GO:0046872">
    <property type="term" value="F:metal ion binding"/>
    <property type="evidence" value="ECO:0007669"/>
    <property type="project" value="UniProtKB-KW"/>
</dbReference>
<dbReference type="AlphaFoldDB" id="M1UPW8"/>
<sequence length="846" mass="91381">MQALCSRRLLVHLWRGSALSGAQKAAVHLRCSGADSQNAGLLRREVVHRVVRAPDELLARCLSANRWNSSFRDLYPRGWKKGKPPEEQPTLKPGVGSPADREGLASDTQPERGDASRAKGSRSGGGAPGPNWWALLVFGSGLAAALWLSGSESGASNPFSTPKPRQISFQEFSREYLERGLVSHIVVVNRSEARVFLKREAQGRASARPGNGSPWESPWQRPVATFVVPSVDVLERRLEDIQSRMGLEPIDYIPIVYRNETSALSTLVNWAPTILLIGAYIYIVRRMSGLGGFGARGGTGAGFPFGGMLRPPGSSGSTGSGSGAGGITGGGIFNVGRASVTVLNRDPKSRIGTRFSDVAGLDEAKEEIMEFVSYLKSPERYKRIGAKIPKGALLHGPPGTGKTLLAKATAGESGVPFLTINGSDFMELFVGVGPSRVRDLFAQARQLAPCIVFIDEIDAIGRSRGRGGLIGGNDERENTLNQLLVEMDGFQPNSGVVVLAGTNRVDVLDPALLRPGRFDRQIAIDPPDIKGRKDIFLVHLRPLKLDPSIDREAIAKELAARTPGFAGADIANVCNESALIAARAGAKGVARAHFEAAIDRVIGGIEKKTMVMSPEEKRTVAYHEAGHAVAGWFLEYASPLLKVSIVPRGSAALGYAQYQPRDQRLYSREQLLDLMCMTLAGRVSEEIFFGQISTGAADDFSKITTMAYNQVTQWGMGDALGNLAFQRRNDDTSPRFYKPYSDKTAQKIDEEVRQLVRSAYERTRSLLEEKKEQVRLVAEELLANEMITREGMETLLGKRPFVEHKTFDELAQGASPTGKAATVAQDKALSGADPGQGVETVGGPTP</sequence>
<comment type="cofactor">
    <cofactor evidence="1">
        <name>Zn(2+)</name>
        <dbReference type="ChEBI" id="CHEBI:29105"/>
    </cofactor>
</comment>
<dbReference type="Pfam" id="PF01434">
    <property type="entry name" value="Peptidase_M41"/>
    <property type="match status" value="1"/>
</dbReference>
<dbReference type="HAMAP" id="MF_01458">
    <property type="entry name" value="FtsH"/>
    <property type="match status" value="1"/>
</dbReference>
<dbReference type="EMBL" id="AP006488">
    <property type="protein sequence ID" value="BAM79516.1"/>
    <property type="molecule type" value="Genomic_DNA"/>
</dbReference>
<keyword evidence="14" id="KW-0496">Mitochondrion</keyword>
<dbReference type="GO" id="GO:0016887">
    <property type="term" value="F:ATP hydrolysis activity"/>
    <property type="evidence" value="ECO:0007669"/>
    <property type="project" value="InterPro"/>
</dbReference>
<dbReference type="InterPro" id="IPR027417">
    <property type="entry name" value="P-loop_NTPase"/>
</dbReference>
<dbReference type="Proteomes" id="UP000007014">
    <property type="component" value="Chromosome 6"/>
</dbReference>
<keyword evidence="7" id="KW-0479">Metal-binding</keyword>
<evidence type="ECO:0000256" key="10">
    <source>
        <dbReference type="ARBA" id="ARBA00022833"/>
    </source>
</evidence>
<gene>
    <name evidence="18" type="ORF">CYME_CMF159C</name>
</gene>
<keyword evidence="11" id="KW-0067">ATP-binding</keyword>
<dbReference type="PANTHER" id="PTHR43655:SF2">
    <property type="entry name" value="AFG3 LIKE MATRIX AAA PEPTIDASE SUBUNIT 2, ISOFORM A"/>
    <property type="match status" value="1"/>
</dbReference>
<dbReference type="SMART" id="SM00382">
    <property type="entry name" value="AAA"/>
    <property type="match status" value="1"/>
</dbReference>
<dbReference type="InterPro" id="IPR037219">
    <property type="entry name" value="Peptidase_M41-like"/>
</dbReference>
<comment type="subcellular location">
    <subcellularLocation>
        <location evidence="2">Mitochondrion membrane</location>
        <topology evidence="2">Multi-pass membrane protein</topology>
    </subcellularLocation>
</comment>
<dbReference type="eggNOG" id="KOG0731">
    <property type="taxonomic scope" value="Eukaryota"/>
</dbReference>
<keyword evidence="12" id="KW-1133">Transmembrane helix</keyword>
<dbReference type="Pfam" id="PF00004">
    <property type="entry name" value="AAA"/>
    <property type="match status" value="1"/>
</dbReference>
<comment type="similarity">
    <text evidence="3">In the C-terminal section; belongs to the peptidase M41 family.</text>
</comment>
<dbReference type="KEGG" id="cme:CYME_CMF159C"/>
<reference evidence="18 19" key="1">
    <citation type="journal article" date="2004" name="Nature">
        <title>Genome sequence of the ultrasmall unicellular red alga Cyanidioschyzon merolae 10D.</title>
        <authorList>
            <person name="Matsuzaki M."/>
            <person name="Misumi O."/>
            <person name="Shin-i T."/>
            <person name="Maruyama S."/>
            <person name="Takahara M."/>
            <person name="Miyagishima S."/>
            <person name="Mori T."/>
            <person name="Nishida K."/>
            <person name="Yagisawa F."/>
            <person name="Nishida K."/>
            <person name="Yoshida Y."/>
            <person name="Nishimura Y."/>
            <person name="Nakao S."/>
            <person name="Kobayashi T."/>
            <person name="Momoyama Y."/>
            <person name="Higashiyama T."/>
            <person name="Minoda A."/>
            <person name="Sano M."/>
            <person name="Nomoto H."/>
            <person name="Oishi K."/>
            <person name="Hayashi H."/>
            <person name="Ohta F."/>
            <person name="Nishizaka S."/>
            <person name="Haga S."/>
            <person name="Miura S."/>
            <person name="Morishita T."/>
            <person name="Kabeya Y."/>
            <person name="Terasawa K."/>
            <person name="Suzuki Y."/>
            <person name="Ishii Y."/>
            <person name="Asakawa S."/>
            <person name="Takano H."/>
            <person name="Ohta N."/>
            <person name="Kuroiwa H."/>
            <person name="Tanaka K."/>
            <person name="Shimizu N."/>
            <person name="Sugano S."/>
            <person name="Sato N."/>
            <person name="Nozaki H."/>
            <person name="Ogasawara N."/>
            <person name="Kohara Y."/>
            <person name="Kuroiwa T."/>
        </authorList>
    </citation>
    <scope>NUCLEOTIDE SEQUENCE [LARGE SCALE GENOMIC DNA]</scope>
    <source>
        <strain evidence="18 19">10D</strain>
    </source>
</reference>
<dbReference type="InterPro" id="IPR005936">
    <property type="entry name" value="FtsH"/>
</dbReference>
<dbReference type="Gramene" id="CMF159CT">
    <property type="protein sequence ID" value="CMF159CT"/>
    <property type="gene ID" value="CMF159C"/>
</dbReference>